<dbReference type="Proteomes" id="UP000596660">
    <property type="component" value="Unplaced"/>
</dbReference>
<reference evidence="2" key="2">
    <citation type="submission" date="2021-03" db="UniProtKB">
        <authorList>
            <consortium name="EnsemblPlants"/>
        </authorList>
    </citation>
    <scope>IDENTIFICATION</scope>
</reference>
<sequence>MEILTSSFLSKPQFSSSISFLSPSSSLTTLTKKTPYKFRKTHLKSFPNSPFSTNLPLQNTKKSHISARFGRPTKRRNSLRKKLTGDDGGNSQVRQNPQKIIDPAHNLVDNQVSDLNLSSDRLERTIDSEISNLGNSREFGESVLWNKLEGWLDQYKKDIEFWGIGSSPIFTVFQDCNGKVERVMVDEDEILKRSGVEPLYFRKESELEDFDEVNSKISHAKLLAKEVEGGKNVIPRNSSVAKFVVSGEESGFVSRIRSVIVQPKSITKVSRVGIAVVCGFVFVWMIKSVEVMERPADKPSVLTERPRLDKDEVLNRIREAKGLNNGLVALDVSGAPKTASVDVDVRIQEIQMMARHAREIESGEGSASKGGELDEQLPNKEHLVERDNIEVPEDSIWTDESEIQASNVLPSIGEDALEEHAVGDRNNLLSKKNSEISMINGIPGMEILGTQEMQSNDSKSNSEDVYEGIEDVEPHSNSNGRIIGDTKSHLSSPFQSHGISDLSNVTEGIQSFNSRSQLHPPKKTPARRMPKIIRSVKEAREYLLQKNDKRSEVSDIPTTAASKDEGMDNSFSKRLEEDGETLKSFDADKKLDPIPVPKVLCDTAKENEVFATDIDGLKLETESILNQNKASDPPSVKISGADTVSDSCGRLDLMPGENDICDDKPLLTEQSLEKVETGVMPKPTDLSKISDPASGQNASHNGSKFTDAAGVLHKSALYDANLQKKVCLSNDNGNFDLNEVNETQNTSKLSEIIVLAGVGNDLNGSSSGSVKKEFQPGGINNENDYRKNHETAETFPGSGSGLESVDDREEALFADKENWLEKNFHEVEPIVKKIGSGFRENYNVAREKNNQEDTKLDLMTLGSITDDTELEWMQDDKLKEIVFKVRENELAGRDPFHSMDPEDKVAFYAGLESKVEKENQKLAALHDWLHSNIENIDYGADGISLYDPPEKVIPKWKGPPLDTISDFLNNSRSQQQVTSSLQTENESKHMGSVEASQKASPSKSLPSEKGAKVSKTVIEASDGSVKPGKKSGKEYWKHTKKWSRGFVESYNAETDPEVKSVMKDIGKDLDRWITKEEIQDAADLMDKIPQKGKEIIEKKLSKLRREMEMFGPQAVVSKYREYAEEKEEDYLWWLDLPHLLCIEMYTYEGEDQRVGFYSLEMGVDLELEPKPRHVIAFEDPSDCKNFCYIIQAHLEMLGKGKAFIIPQPPKDVFRQAKENGFGVTVIRKGEIKLNVDQHLEEVEELIVEIGSKMYHDKIMRERSVDISSLMKGVLGVSPPTKR</sequence>
<keyword evidence="3" id="KW-1185">Reference proteome</keyword>
<feature type="compositionally biased region" description="Basic and acidic residues" evidence="1">
    <location>
        <begin position="783"/>
        <end position="792"/>
    </location>
</feature>
<dbReference type="PANTHER" id="PTHR34962">
    <property type="entry name" value="EMBRYO DEFECTIVE 1703-RELATED"/>
    <property type="match status" value="1"/>
</dbReference>
<feature type="compositionally biased region" description="Basic residues" evidence="1">
    <location>
        <begin position="61"/>
        <end position="82"/>
    </location>
</feature>
<name>A0A803M4T2_CHEQI</name>
<dbReference type="PANTHER" id="PTHR34962:SF1">
    <property type="entry name" value="EMBRYO DEFECTIVE 1703-RELATED"/>
    <property type="match status" value="1"/>
</dbReference>
<reference evidence="2" key="1">
    <citation type="journal article" date="2017" name="Nature">
        <title>The genome of Chenopodium quinoa.</title>
        <authorList>
            <person name="Jarvis D.E."/>
            <person name="Ho Y.S."/>
            <person name="Lightfoot D.J."/>
            <person name="Schmoeckel S.M."/>
            <person name="Li B."/>
            <person name="Borm T.J.A."/>
            <person name="Ohyanagi H."/>
            <person name="Mineta K."/>
            <person name="Michell C.T."/>
            <person name="Saber N."/>
            <person name="Kharbatia N.M."/>
            <person name="Rupper R.R."/>
            <person name="Sharp A.R."/>
            <person name="Dally N."/>
            <person name="Boughton B.A."/>
            <person name="Woo Y.H."/>
            <person name="Gao G."/>
            <person name="Schijlen E.G.W.M."/>
            <person name="Guo X."/>
            <person name="Momin A.A."/>
            <person name="Negrao S."/>
            <person name="Al-Babili S."/>
            <person name="Gehring C."/>
            <person name="Roessner U."/>
            <person name="Jung C."/>
            <person name="Murphy K."/>
            <person name="Arold S.T."/>
            <person name="Gojobori T."/>
            <person name="van der Linden C.G."/>
            <person name="van Loo E.N."/>
            <person name="Jellen E.N."/>
            <person name="Maughan P.J."/>
            <person name="Tester M."/>
        </authorList>
    </citation>
    <scope>NUCLEOTIDE SEQUENCE [LARGE SCALE GENOMIC DNA]</scope>
    <source>
        <strain evidence="2">cv. PI 614886</strain>
    </source>
</reference>
<accession>A0A803M4T2</accession>
<organism evidence="2 3">
    <name type="scientific">Chenopodium quinoa</name>
    <name type="common">Quinoa</name>
    <dbReference type="NCBI Taxonomy" id="63459"/>
    <lineage>
        <taxon>Eukaryota</taxon>
        <taxon>Viridiplantae</taxon>
        <taxon>Streptophyta</taxon>
        <taxon>Embryophyta</taxon>
        <taxon>Tracheophyta</taxon>
        <taxon>Spermatophyta</taxon>
        <taxon>Magnoliopsida</taxon>
        <taxon>eudicotyledons</taxon>
        <taxon>Gunneridae</taxon>
        <taxon>Pentapetalae</taxon>
        <taxon>Caryophyllales</taxon>
        <taxon>Chenopodiaceae</taxon>
        <taxon>Chenopodioideae</taxon>
        <taxon>Atripliceae</taxon>
        <taxon>Chenopodium</taxon>
    </lineage>
</organism>
<feature type="region of interest" description="Disordered" evidence="1">
    <location>
        <begin position="765"/>
        <end position="804"/>
    </location>
</feature>
<proteinExistence type="predicted"/>
<dbReference type="OMA" id="IEMYTVE"/>
<evidence type="ECO:0000256" key="1">
    <source>
        <dbReference type="SAM" id="MobiDB-lite"/>
    </source>
</evidence>
<feature type="compositionally biased region" description="Polar residues" evidence="1">
    <location>
        <begin position="994"/>
        <end position="1005"/>
    </location>
</feature>
<protein>
    <submittedName>
        <fullName evidence="2">Uncharacterized protein</fullName>
    </submittedName>
</protein>
<dbReference type="EnsemblPlants" id="AUR62023455-RA">
    <property type="protein sequence ID" value="AUR62023455-RA:cds"/>
    <property type="gene ID" value="AUR62023455"/>
</dbReference>
<feature type="compositionally biased region" description="Basic and acidic residues" evidence="1">
    <location>
        <begin position="377"/>
        <end position="388"/>
    </location>
</feature>
<dbReference type="Gramene" id="AUR62023455-RA">
    <property type="protein sequence ID" value="AUR62023455-RA:cds"/>
    <property type="gene ID" value="AUR62023455"/>
</dbReference>
<evidence type="ECO:0000313" key="2">
    <source>
        <dbReference type="EnsemblPlants" id="AUR62023455-RA:cds"/>
    </source>
</evidence>
<feature type="region of interest" description="Disordered" evidence="1">
    <location>
        <begin position="547"/>
        <end position="570"/>
    </location>
</feature>
<feature type="region of interest" description="Disordered" evidence="1">
    <location>
        <begin position="972"/>
        <end position="1016"/>
    </location>
</feature>
<evidence type="ECO:0000313" key="3">
    <source>
        <dbReference type="Proteomes" id="UP000596660"/>
    </source>
</evidence>
<feature type="region of interest" description="Disordered" evidence="1">
    <location>
        <begin position="49"/>
        <end position="95"/>
    </location>
</feature>
<feature type="region of interest" description="Disordered" evidence="1">
    <location>
        <begin position="359"/>
        <end position="388"/>
    </location>
</feature>
<feature type="compositionally biased region" description="Polar residues" evidence="1">
    <location>
        <begin position="972"/>
        <end position="984"/>
    </location>
</feature>
<feature type="compositionally biased region" description="Polar residues" evidence="1">
    <location>
        <begin position="49"/>
        <end position="60"/>
    </location>
</feature>